<comment type="caution">
    <text evidence="5">The sequence shown here is derived from an EMBL/GenBank/DDBJ whole genome shotgun (WGS) entry which is preliminary data.</text>
</comment>
<evidence type="ECO:0000313" key="5">
    <source>
        <dbReference type="EMBL" id="GAA4416454.1"/>
    </source>
</evidence>
<keyword evidence="1" id="KW-0720">Serine protease</keyword>
<feature type="transmembrane region" description="Helical" evidence="3">
    <location>
        <begin position="29"/>
        <end position="53"/>
    </location>
</feature>
<dbReference type="Gene3D" id="3.30.230.10">
    <property type="match status" value="1"/>
</dbReference>
<dbReference type="InterPro" id="IPR036034">
    <property type="entry name" value="PDZ_sf"/>
</dbReference>
<dbReference type="Proteomes" id="UP001500622">
    <property type="component" value="Unassembled WGS sequence"/>
</dbReference>
<dbReference type="PROSITE" id="PS51786">
    <property type="entry name" value="LON_PROTEOLYTIC"/>
    <property type="match status" value="1"/>
</dbReference>
<feature type="active site" evidence="1">
    <location>
        <position position="275"/>
    </location>
</feature>
<evidence type="ECO:0000313" key="7">
    <source>
        <dbReference type="Proteomes" id="UP001500622"/>
    </source>
</evidence>
<keyword evidence="3" id="KW-0812">Transmembrane</keyword>
<keyword evidence="3" id="KW-1133">Transmembrane helix</keyword>
<dbReference type="EMBL" id="BAABGN010000002">
    <property type="protein sequence ID" value="GAA4416454.1"/>
    <property type="molecule type" value="Genomic_DNA"/>
</dbReference>
<reference evidence="5" key="1">
    <citation type="journal article" date="2014" name="Int. J. Syst. Evol. Microbiol.">
        <title>Complete genome of a new Firmicutes species belonging to the dominant human colonic microbiota ('Ruminococcus bicirculans') reveals two chromosomes and a selective capacity to utilize plant glucans.</title>
        <authorList>
            <consortium name="NISC Comparative Sequencing Program"/>
            <person name="Wegmann U."/>
            <person name="Louis P."/>
            <person name="Goesmann A."/>
            <person name="Henrissat B."/>
            <person name="Duncan S.H."/>
            <person name="Flint H.J."/>
        </authorList>
    </citation>
    <scope>NUCLEOTIDE SEQUENCE</scope>
    <source>
        <strain evidence="5">JCM 17810</strain>
    </source>
</reference>
<gene>
    <name evidence="5" type="ORF">GCM10023169_03760</name>
    <name evidence="6" type="ORF">GCM10023169_11370</name>
</gene>
<feature type="domain" description="Lon proteolytic" evidence="4">
    <location>
        <begin position="270"/>
        <end position="368"/>
    </location>
</feature>
<dbReference type="InterPro" id="IPR001478">
    <property type="entry name" value="PDZ"/>
</dbReference>
<evidence type="ECO:0000256" key="2">
    <source>
        <dbReference type="SAM" id="MobiDB-lite"/>
    </source>
</evidence>
<protein>
    <recommendedName>
        <fullName evidence="1">endopeptidase La</fullName>
        <ecNumber evidence="1">3.4.21.53</ecNumber>
    </recommendedName>
</protein>
<evidence type="ECO:0000313" key="6">
    <source>
        <dbReference type="EMBL" id="GAA4420046.1"/>
    </source>
</evidence>
<dbReference type="InterPro" id="IPR014721">
    <property type="entry name" value="Ribsml_uS5_D2-typ_fold_subgr"/>
</dbReference>
<dbReference type="InterPro" id="IPR027065">
    <property type="entry name" value="Lon_Prtase"/>
</dbReference>
<dbReference type="EC" id="3.4.21.53" evidence="1"/>
<dbReference type="EMBL" id="BAABGN010000004">
    <property type="protein sequence ID" value="GAA4420046.1"/>
    <property type="molecule type" value="Genomic_DNA"/>
</dbReference>
<dbReference type="SUPFAM" id="SSF54211">
    <property type="entry name" value="Ribosomal protein S5 domain 2-like"/>
    <property type="match status" value="1"/>
</dbReference>
<evidence type="ECO:0000256" key="1">
    <source>
        <dbReference type="PROSITE-ProRule" id="PRU01122"/>
    </source>
</evidence>
<comment type="similarity">
    <text evidence="1">Belongs to the peptidase S16 family.</text>
</comment>
<keyword evidence="1" id="KW-0645">Protease</keyword>
<comment type="catalytic activity">
    <reaction evidence="1">
        <text>Hydrolysis of proteins in presence of ATP.</text>
        <dbReference type="EC" id="3.4.21.53"/>
    </reaction>
</comment>
<evidence type="ECO:0000256" key="3">
    <source>
        <dbReference type="SAM" id="Phobius"/>
    </source>
</evidence>
<keyword evidence="7" id="KW-1185">Reference proteome</keyword>
<proteinExistence type="inferred from homology"/>
<evidence type="ECO:0000259" key="4">
    <source>
        <dbReference type="PROSITE" id="PS51786"/>
    </source>
</evidence>
<dbReference type="SUPFAM" id="SSF50156">
    <property type="entry name" value="PDZ domain-like"/>
    <property type="match status" value="1"/>
</dbReference>
<dbReference type="InterPro" id="IPR020568">
    <property type="entry name" value="Ribosomal_Su5_D2-typ_SF"/>
</dbReference>
<reference evidence="7" key="2">
    <citation type="journal article" date="2019" name="Int. J. Syst. Evol. Microbiol.">
        <title>The Global Catalogue of Microorganisms (GCM) 10K type strain sequencing project: providing services to taxonomists for standard genome sequencing and annotation.</title>
        <authorList>
            <consortium name="The Broad Institute Genomics Platform"/>
            <consortium name="The Broad Institute Genome Sequencing Center for Infectious Disease"/>
            <person name="Wu L."/>
            <person name="Ma J."/>
        </authorList>
    </citation>
    <scope>NUCLEOTIDE SEQUENCE [LARGE SCALE GENOMIC DNA]</scope>
    <source>
        <strain evidence="7">JCM 17810</strain>
    </source>
</reference>
<sequence length="384" mass="40092">MREQESAAPVEFPGRDETAAPAERSSRRAVTLVISGGLLALALLVAMLVPLPYAVQRPGPTVDTLGEHDGEPLIHVDGAQTYATSGALMLTTVSVIGGPEYPVGAFDVLIGWLRSDQVVLPVEALFPDEATREQLDERSSQQMASSQTNATVSALEELGREVPMVLTVTGTAQGSGARGVVENGDVITSIEVPGKERTRVQAFSELVEVLRRTEPGTTVSLGVTRDGEQVELEVETSDPGHGSDQEGSVLGVFLEPDVEIPFEVDFDIDDIGGPSAGTMFALGIIDRLTEGEMTGGEQIAGTGTMDLAGQVGAIGGIEQKLVGARRDGAQWFLAPEGNCSDVVGHVPDGLRVVSVDTLSEARDAVQAIGAHEGDDLPTCAAEAS</sequence>
<reference evidence="5" key="3">
    <citation type="submission" date="2023-12" db="EMBL/GenBank/DDBJ databases">
        <authorList>
            <person name="Sun Q."/>
            <person name="Inoue M."/>
        </authorList>
    </citation>
    <scope>NUCLEOTIDE SEQUENCE</scope>
    <source>
        <strain evidence="5">JCM 17810</strain>
    </source>
</reference>
<keyword evidence="3" id="KW-0472">Membrane</keyword>
<dbReference type="RefSeq" id="WP_345214800.1">
    <property type="nucleotide sequence ID" value="NZ_BAABGN010000002.1"/>
</dbReference>
<feature type="active site" evidence="1">
    <location>
        <position position="320"/>
    </location>
</feature>
<name>A0ABP8KUW0_9MICO</name>
<dbReference type="InterPro" id="IPR008269">
    <property type="entry name" value="Lon_proteolytic"/>
</dbReference>
<accession>A0ABP8KUW0</accession>
<dbReference type="PANTHER" id="PTHR10046">
    <property type="entry name" value="ATP DEPENDENT LON PROTEASE FAMILY MEMBER"/>
    <property type="match status" value="1"/>
</dbReference>
<dbReference type="Pfam" id="PF05362">
    <property type="entry name" value="Lon_C"/>
    <property type="match status" value="1"/>
</dbReference>
<keyword evidence="1" id="KW-0378">Hydrolase</keyword>
<dbReference type="Pfam" id="PF13180">
    <property type="entry name" value="PDZ_2"/>
    <property type="match status" value="1"/>
</dbReference>
<organism evidence="5 7">
    <name type="scientific">Georgenia halophila</name>
    <dbReference type="NCBI Taxonomy" id="620889"/>
    <lineage>
        <taxon>Bacteria</taxon>
        <taxon>Bacillati</taxon>
        <taxon>Actinomycetota</taxon>
        <taxon>Actinomycetes</taxon>
        <taxon>Micrococcales</taxon>
        <taxon>Bogoriellaceae</taxon>
        <taxon>Georgenia</taxon>
    </lineage>
</organism>
<feature type="region of interest" description="Disordered" evidence="2">
    <location>
        <begin position="1"/>
        <end position="23"/>
    </location>
</feature>